<dbReference type="KEGG" id="rin:ACS15_4778"/>
<evidence type="ECO:0000256" key="1">
    <source>
        <dbReference type="SAM" id="Phobius"/>
    </source>
</evidence>
<dbReference type="RefSeq" id="WP_021193798.1">
    <property type="nucleotide sequence ID" value="NZ_CP012606.1"/>
</dbReference>
<accession>A0AAC9FUF6</accession>
<evidence type="ECO:0000313" key="2">
    <source>
        <dbReference type="EMBL" id="ANH76352.1"/>
    </source>
</evidence>
<keyword evidence="1 2" id="KW-0812">Transmembrane</keyword>
<protein>
    <submittedName>
        <fullName evidence="2">Transmembrane protein</fullName>
    </submittedName>
</protein>
<name>A0AAC9FUF6_9RALS</name>
<feature type="transmembrane region" description="Helical" evidence="1">
    <location>
        <begin position="104"/>
        <end position="124"/>
    </location>
</feature>
<dbReference type="AlphaFoldDB" id="A0AAC9FUF6"/>
<keyword evidence="1" id="KW-1133">Transmembrane helix</keyword>
<sequence length="147" mass="15781">MPLETVHFDSVSGQVRASQNRRQVTLFNFTAAGRTEYSVAAPGTPRLEAGMTITAFLEEAGNWQTLVGWRDHASGAIVCDSAAQEIMLSVVLPPMIVLFASSGWRQPVTLVAVVVMAAYLAWAVGRIRMLRSARAALAALPLPESSP</sequence>
<gene>
    <name evidence="2" type="ORF">ACS15_4778</name>
</gene>
<keyword evidence="1" id="KW-0472">Membrane</keyword>
<evidence type="ECO:0000313" key="3">
    <source>
        <dbReference type="Proteomes" id="UP000077927"/>
    </source>
</evidence>
<organism evidence="2 3">
    <name type="scientific">Ralstonia insidiosa</name>
    <dbReference type="NCBI Taxonomy" id="190721"/>
    <lineage>
        <taxon>Bacteria</taxon>
        <taxon>Pseudomonadati</taxon>
        <taxon>Pseudomonadota</taxon>
        <taxon>Betaproteobacteria</taxon>
        <taxon>Burkholderiales</taxon>
        <taxon>Burkholderiaceae</taxon>
        <taxon>Ralstonia</taxon>
    </lineage>
</organism>
<proteinExistence type="predicted"/>
<dbReference type="Proteomes" id="UP000077927">
    <property type="component" value="Chromosome 2"/>
</dbReference>
<dbReference type="EMBL" id="CP012606">
    <property type="protein sequence ID" value="ANH76352.1"/>
    <property type="molecule type" value="Genomic_DNA"/>
</dbReference>
<reference evidence="2 3" key="1">
    <citation type="submission" date="2015-09" db="EMBL/GenBank/DDBJ databases">
        <authorList>
            <person name="Xu Y."/>
            <person name="Nagy A."/>
            <person name="Liu N.T."/>
            <person name="Nou X."/>
        </authorList>
    </citation>
    <scope>NUCLEOTIDE SEQUENCE [LARGE SCALE GENOMIC DNA]</scope>
    <source>
        <strain evidence="2 3">FC1138</strain>
    </source>
</reference>